<gene>
    <name evidence="2" type="ORF">ACJIZ3_024216</name>
</gene>
<dbReference type="AlphaFoldDB" id="A0ABD3TS80"/>
<keyword evidence="1" id="KW-1133">Transmembrane helix</keyword>
<keyword evidence="1" id="KW-0472">Membrane</keyword>
<reference evidence="2 3" key="1">
    <citation type="submission" date="2024-12" db="EMBL/GenBank/DDBJ databases">
        <title>The unique morphological basis and parallel evolutionary history of personate flowers in Penstemon.</title>
        <authorList>
            <person name="Depatie T.H."/>
            <person name="Wessinger C.A."/>
        </authorList>
    </citation>
    <scope>NUCLEOTIDE SEQUENCE [LARGE SCALE GENOMIC DNA]</scope>
    <source>
        <strain evidence="2">WTNN_2</strain>
        <tissue evidence="2">Leaf</tissue>
    </source>
</reference>
<comment type="caution">
    <text evidence="2">The sequence shown here is derived from an EMBL/GenBank/DDBJ whole genome shotgun (WGS) entry which is preliminary data.</text>
</comment>
<sequence>MQNETKRENIFVYVCPFFNSTLIFLSILPFFFLGESSSISSEKVSFSIPRLQPWILLALLPTELQAGRIRILHAPPLPDQTAMLYLVLEIFYATLGLELPQNQKAPSVPSEHPRVSRTWLRAVSEIPRLLAVPSFSMTQMNSTGPSPSSVPLGVGRVELLIQKLDLVFSSGVLQDKEILET</sequence>
<evidence type="ECO:0000313" key="3">
    <source>
        <dbReference type="Proteomes" id="UP001634393"/>
    </source>
</evidence>
<keyword evidence="3" id="KW-1185">Reference proteome</keyword>
<evidence type="ECO:0000313" key="2">
    <source>
        <dbReference type="EMBL" id="KAL3839625.1"/>
    </source>
</evidence>
<dbReference type="Proteomes" id="UP001634393">
    <property type="component" value="Unassembled WGS sequence"/>
</dbReference>
<feature type="transmembrane region" description="Helical" evidence="1">
    <location>
        <begin position="12"/>
        <end position="33"/>
    </location>
</feature>
<protein>
    <submittedName>
        <fullName evidence="2">Uncharacterized protein</fullName>
    </submittedName>
</protein>
<proteinExistence type="predicted"/>
<keyword evidence="1" id="KW-0812">Transmembrane</keyword>
<accession>A0ABD3TS80</accession>
<dbReference type="EMBL" id="JBJXBP010000003">
    <property type="protein sequence ID" value="KAL3839625.1"/>
    <property type="molecule type" value="Genomic_DNA"/>
</dbReference>
<name>A0ABD3TS80_9LAMI</name>
<organism evidence="2 3">
    <name type="scientific">Penstemon smallii</name>
    <dbReference type="NCBI Taxonomy" id="265156"/>
    <lineage>
        <taxon>Eukaryota</taxon>
        <taxon>Viridiplantae</taxon>
        <taxon>Streptophyta</taxon>
        <taxon>Embryophyta</taxon>
        <taxon>Tracheophyta</taxon>
        <taxon>Spermatophyta</taxon>
        <taxon>Magnoliopsida</taxon>
        <taxon>eudicotyledons</taxon>
        <taxon>Gunneridae</taxon>
        <taxon>Pentapetalae</taxon>
        <taxon>asterids</taxon>
        <taxon>lamiids</taxon>
        <taxon>Lamiales</taxon>
        <taxon>Plantaginaceae</taxon>
        <taxon>Cheloneae</taxon>
        <taxon>Penstemon</taxon>
    </lineage>
</organism>
<evidence type="ECO:0000256" key="1">
    <source>
        <dbReference type="SAM" id="Phobius"/>
    </source>
</evidence>